<evidence type="ECO:0000313" key="7">
    <source>
        <dbReference type="EMBL" id="GHI52567.1"/>
    </source>
</evidence>
<gene>
    <name evidence="7" type="ORF">Srubr_24130</name>
</gene>
<name>A0ABQ3R9N1_STRRR</name>
<keyword evidence="3 6" id="KW-0489">Methyltransferase</keyword>
<dbReference type="Pfam" id="PF04072">
    <property type="entry name" value="LCM"/>
    <property type="match status" value="1"/>
</dbReference>
<dbReference type="GO" id="GO:0032259">
    <property type="term" value="P:methylation"/>
    <property type="evidence" value="ECO:0007669"/>
    <property type="project" value="UniProtKB-KW"/>
</dbReference>
<evidence type="ECO:0000256" key="4">
    <source>
        <dbReference type="ARBA" id="ARBA00022679"/>
    </source>
</evidence>
<keyword evidence="5 6" id="KW-0949">S-adenosyl-L-methionine</keyword>
<evidence type="ECO:0000256" key="3">
    <source>
        <dbReference type="ARBA" id="ARBA00022603"/>
    </source>
</evidence>
<evidence type="ECO:0000256" key="5">
    <source>
        <dbReference type="ARBA" id="ARBA00022691"/>
    </source>
</evidence>
<dbReference type="PANTHER" id="PTHR43619:SF2">
    <property type="entry name" value="S-ADENOSYL-L-METHIONINE-DEPENDENT METHYLTRANSFERASES SUPERFAMILY PROTEIN"/>
    <property type="match status" value="1"/>
</dbReference>
<dbReference type="GO" id="GO:0008168">
    <property type="term" value="F:methyltransferase activity"/>
    <property type="evidence" value="ECO:0007669"/>
    <property type="project" value="UniProtKB-KW"/>
</dbReference>
<dbReference type="InterPro" id="IPR029063">
    <property type="entry name" value="SAM-dependent_MTases_sf"/>
</dbReference>
<proteinExistence type="inferred from homology"/>
<organism evidence="7 8">
    <name type="scientific">Streptomyces rubradiris</name>
    <name type="common">Streptomyces achromogenes subsp. rubradiris</name>
    <dbReference type="NCBI Taxonomy" id="285531"/>
    <lineage>
        <taxon>Bacteria</taxon>
        <taxon>Bacillati</taxon>
        <taxon>Actinomycetota</taxon>
        <taxon>Actinomycetes</taxon>
        <taxon>Kitasatosporales</taxon>
        <taxon>Streptomycetaceae</taxon>
        <taxon>Streptomyces</taxon>
    </lineage>
</organism>
<evidence type="ECO:0000313" key="8">
    <source>
        <dbReference type="Proteomes" id="UP000646738"/>
    </source>
</evidence>
<protein>
    <recommendedName>
        <fullName evidence="6">S-adenosyl-L-methionine-dependent methyltransferase</fullName>
        <ecNumber evidence="6">2.1.1.-</ecNumber>
    </recommendedName>
</protein>
<keyword evidence="8" id="KW-1185">Reference proteome</keyword>
<keyword evidence="4" id="KW-0808">Transferase</keyword>
<dbReference type="Proteomes" id="UP000646738">
    <property type="component" value="Unassembled WGS sequence"/>
</dbReference>
<dbReference type="NCBIfam" id="TIGR00027">
    <property type="entry name" value="mthyl_TIGR00027"/>
    <property type="match status" value="1"/>
</dbReference>
<dbReference type="SUPFAM" id="SSF53335">
    <property type="entry name" value="S-adenosyl-L-methionine-dependent methyltransferases"/>
    <property type="match status" value="1"/>
</dbReference>
<evidence type="ECO:0000256" key="1">
    <source>
        <dbReference type="ARBA" id="ARBA00003907"/>
    </source>
</evidence>
<dbReference type="EC" id="2.1.1.-" evidence="6"/>
<dbReference type="EMBL" id="BNEA01000007">
    <property type="protein sequence ID" value="GHI52567.1"/>
    <property type="molecule type" value="Genomic_DNA"/>
</dbReference>
<dbReference type="RefSeq" id="WP_189991410.1">
    <property type="nucleotide sequence ID" value="NZ_BNCB01000003.1"/>
</dbReference>
<accession>A0ABQ3R9N1</accession>
<sequence>MEAVSYTAQWTAAARALETERPDRIFADPYARTLAGPTGFTLLERYAGAGTVPFLAVRTKYLDTMALEAVAKRSARQVVLVAAGMDTRAWRLAWPEGTVVYELDRPALLEAKSAMLADAALPPGRERRAVAVDLAGDWAAQLPAAGFRPEEPTVWVMEGLLFFLPEEAVRGLLATLLRLSGPDSLLAGDMAGRAALTNPLARGFLTSLAEDGTPWRFGSDEPEEFLAACGWQPLEVRQPGDDGAAFGRWPYPVVARDVPGVPRSFLFSAAPATERPRRTAV</sequence>
<comment type="similarity">
    <text evidence="2 6">Belongs to the UPF0677 family.</text>
</comment>
<dbReference type="Gene3D" id="3.40.50.150">
    <property type="entry name" value="Vaccinia Virus protein VP39"/>
    <property type="match status" value="1"/>
</dbReference>
<dbReference type="InterPro" id="IPR011610">
    <property type="entry name" value="SAM_mthyl_Trfase_ML2640-like"/>
</dbReference>
<evidence type="ECO:0000256" key="2">
    <source>
        <dbReference type="ARBA" id="ARBA00008138"/>
    </source>
</evidence>
<comment type="caution">
    <text evidence="7">The sequence shown here is derived from an EMBL/GenBank/DDBJ whole genome shotgun (WGS) entry which is preliminary data.</text>
</comment>
<dbReference type="PANTHER" id="PTHR43619">
    <property type="entry name" value="S-ADENOSYL-L-METHIONINE-DEPENDENT METHYLTRANSFERASE YKTD-RELATED"/>
    <property type="match status" value="1"/>
</dbReference>
<reference evidence="8" key="1">
    <citation type="submission" date="2023-07" db="EMBL/GenBank/DDBJ databases">
        <title>Whole genome shotgun sequence of Streptomyces achromogenes subsp. rubradiris NBRC 14000.</title>
        <authorList>
            <person name="Komaki H."/>
            <person name="Tamura T."/>
        </authorList>
    </citation>
    <scope>NUCLEOTIDE SEQUENCE [LARGE SCALE GENOMIC DNA]</scope>
    <source>
        <strain evidence="8">NBRC 14000</strain>
    </source>
</reference>
<comment type="function">
    <text evidence="1 6">Exhibits S-adenosyl-L-methionine-dependent methyltransferase activity.</text>
</comment>
<evidence type="ECO:0000256" key="6">
    <source>
        <dbReference type="RuleBase" id="RU362030"/>
    </source>
</evidence>
<dbReference type="InterPro" id="IPR007213">
    <property type="entry name" value="Ppm1/Ppm2/Tcmp"/>
</dbReference>